<dbReference type="Proteomes" id="UP000199473">
    <property type="component" value="Unassembled WGS sequence"/>
</dbReference>
<reference evidence="1 2" key="1">
    <citation type="submission" date="2016-10" db="EMBL/GenBank/DDBJ databases">
        <authorList>
            <person name="de Groot N.N."/>
        </authorList>
    </citation>
    <scope>NUCLEOTIDE SEQUENCE [LARGE SCALE GENOMIC DNA]</scope>
    <source>
        <strain evidence="1 2">DSM 19981</strain>
    </source>
</reference>
<keyword evidence="2" id="KW-1185">Reference proteome</keyword>
<keyword evidence="1" id="KW-0413">Isomerase</keyword>
<dbReference type="Pfam" id="PF17645">
    <property type="entry name" value="Amdase"/>
    <property type="match status" value="1"/>
</dbReference>
<dbReference type="PANTHER" id="PTHR40267">
    <property type="entry name" value="BLR3294 PROTEIN"/>
    <property type="match status" value="1"/>
</dbReference>
<dbReference type="InterPro" id="IPR026286">
    <property type="entry name" value="MaiA/AMDase"/>
</dbReference>
<protein>
    <submittedName>
        <fullName evidence="1">Maleate isomerase</fullName>
    </submittedName>
</protein>
<dbReference type="STRING" id="1123062.SAMN02745775_101574"/>
<gene>
    <name evidence="1" type="ORF">SAMN02745775_101574</name>
</gene>
<dbReference type="EMBL" id="FOSQ01000001">
    <property type="protein sequence ID" value="SFK22002.1"/>
    <property type="molecule type" value="Genomic_DNA"/>
</dbReference>
<dbReference type="InterPro" id="IPR053714">
    <property type="entry name" value="Iso_Racemase_Enz_sf"/>
</dbReference>
<dbReference type="Gene3D" id="3.40.50.12500">
    <property type="match status" value="1"/>
</dbReference>
<organism evidence="1 2">
    <name type="scientific">Falsiroseomonas stagni DSM 19981</name>
    <dbReference type="NCBI Taxonomy" id="1123062"/>
    <lineage>
        <taxon>Bacteria</taxon>
        <taxon>Pseudomonadati</taxon>
        <taxon>Pseudomonadota</taxon>
        <taxon>Alphaproteobacteria</taxon>
        <taxon>Acetobacterales</taxon>
        <taxon>Roseomonadaceae</taxon>
        <taxon>Falsiroseomonas</taxon>
    </lineage>
</organism>
<evidence type="ECO:0000313" key="1">
    <source>
        <dbReference type="EMBL" id="SFK22002.1"/>
    </source>
</evidence>
<name>A0A1I3XR35_9PROT</name>
<sequence length="247" mass="26248">MQEERPRLLMGVVAPATNISVQPEMEALRPPGVINAHARIPNPDRAVTSDADTLAVRASMVEGLNAALDTLLPATPGHVVLGVMAENFVGGGAAGQRLVADCAARIGCRVTDYTSAILAALDVMFGRKIRLSLLTPFMPVGDAAARALFEDAGHEVVRLVSLKAPGPAAIARVPRERTMQAVRDLAGPEVEAIIQVGTNASFRALAREMEAELGTPVLAANPVLYWRALRREGITDPMPQHGRLFTL</sequence>
<dbReference type="OrthoDB" id="9816064at2"/>
<dbReference type="GO" id="GO:0016853">
    <property type="term" value="F:isomerase activity"/>
    <property type="evidence" value="ECO:0007669"/>
    <property type="project" value="UniProtKB-KW"/>
</dbReference>
<dbReference type="AlphaFoldDB" id="A0A1I3XR35"/>
<evidence type="ECO:0000313" key="2">
    <source>
        <dbReference type="Proteomes" id="UP000199473"/>
    </source>
</evidence>
<accession>A0A1I3XR35</accession>
<proteinExistence type="predicted"/>
<dbReference type="RefSeq" id="WP_139225938.1">
    <property type="nucleotide sequence ID" value="NZ_FOSQ01000001.1"/>
</dbReference>
<dbReference type="PANTHER" id="PTHR40267:SF1">
    <property type="entry name" value="BLR3294 PROTEIN"/>
    <property type="match status" value="1"/>
</dbReference>